<reference evidence="8" key="1">
    <citation type="submission" date="2022-11" db="UniProtKB">
        <authorList>
            <consortium name="EnsemblMetazoa"/>
        </authorList>
    </citation>
    <scope>IDENTIFICATION</scope>
</reference>
<keyword evidence="6" id="KW-0812">Transmembrane</keyword>
<keyword evidence="3" id="KW-1015">Disulfide bond</keyword>
<dbReference type="GeneID" id="119744926"/>
<dbReference type="RefSeq" id="XP_038077059.1">
    <property type="nucleotide sequence ID" value="XM_038221131.1"/>
</dbReference>
<dbReference type="OMA" id="ARIDIKC"/>
<keyword evidence="6" id="KW-1133">Transmembrane helix</keyword>
<evidence type="ECO:0000256" key="6">
    <source>
        <dbReference type="SAM" id="Phobius"/>
    </source>
</evidence>
<dbReference type="GO" id="GO:0005031">
    <property type="term" value="F:tumor necrosis factor receptor activity"/>
    <property type="evidence" value="ECO:0007669"/>
    <property type="project" value="TreeGrafter"/>
</dbReference>
<dbReference type="OrthoDB" id="9990004at2759"/>
<keyword evidence="4" id="KW-0325">Glycoprotein</keyword>
<keyword evidence="1 7" id="KW-0732">Signal</keyword>
<dbReference type="Proteomes" id="UP000887568">
    <property type="component" value="Unplaced"/>
</dbReference>
<keyword evidence="9" id="KW-1185">Reference proteome</keyword>
<dbReference type="AlphaFoldDB" id="A0A914BLR9"/>
<dbReference type="PANTHER" id="PTHR47386:SF1">
    <property type="entry name" value="TUMOR NECROSIS FACTOR RECEPTOR SUPERFAMILY MEMBER 1B"/>
    <property type="match status" value="1"/>
</dbReference>
<keyword evidence="6" id="KW-0472">Membrane</keyword>
<dbReference type="GO" id="GO:0043120">
    <property type="term" value="F:tumor necrosis factor binding"/>
    <property type="evidence" value="ECO:0007669"/>
    <property type="project" value="TreeGrafter"/>
</dbReference>
<name>A0A914BLR9_PATMI</name>
<sequence>MILACLLLMHLFLRANCSEVEQNVASDAYVFRKLLDLIEPRSTSSSKFIPGPNGELCILSDRHMEDRRYEKRDDQGWCCCGLCNAGSYAKKLCKCGGPNGSPTEFTDCVVVKQGIEYMDKANKCSQPYLCSSSCGNHQRKVADCTARIDIKCECVDGWYNAYPSEGRTGPRECRPLPRCPAGQGQERRGGGETGEIVYTCQQCREGLFQQFNNSTATCQPHRVCLVKAGSAVADSVCVNDELQANMSSNATGEPYFPESKGIDTTTEVTQTEQSQKETKGLPTAPPDTGSTQDAPLSTDERKLESDIGMCPAMYVTIGACAFSLVLSIIFVAYCVYVNKYKGQTYSCARVHYDPCRQQVGFPPN</sequence>
<dbReference type="Gene3D" id="2.10.50.10">
    <property type="entry name" value="Tumor Necrosis Factor Receptor, subunit A, domain 2"/>
    <property type="match status" value="2"/>
</dbReference>
<evidence type="ECO:0000313" key="9">
    <source>
        <dbReference type="Proteomes" id="UP000887568"/>
    </source>
</evidence>
<feature type="compositionally biased region" description="Low complexity" evidence="5">
    <location>
        <begin position="264"/>
        <end position="273"/>
    </location>
</feature>
<organism evidence="8 9">
    <name type="scientific">Patiria miniata</name>
    <name type="common">Bat star</name>
    <name type="synonym">Asterina miniata</name>
    <dbReference type="NCBI Taxonomy" id="46514"/>
    <lineage>
        <taxon>Eukaryota</taxon>
        <taxon>Metazoa</taxon>
        <taxon>Echinodermata</taxon>
        <taxon>Eleutherozoa</taxon>
        <taxon>Asterozoa</taxon>
        <taxon>Asteroidea</taxon>
        <taxon>Valvatacea</taxon>
        <taxon>Valvatida</taxon>
        <taxon>Asterinidae</taxon>
        <taxon>Patiria</taxon>
    </lineage>
</organism>
<feature type="region of interest" description="Disordered" evidence="5">
    <location>
        <begin position="248"/>
        <end position="300"/>
    </location>
</feature>
<accession>A0A914BLR9</accession>
<feature type="chain" id="PRO_5037892691" description="TNFR-Cys domain-containing protein" evidence="7">
    <location>
        <begin position="18"/>
        <end position="364"/>
    </location>
</feature>
<dbReference type="GO" id="GO:0097191">
    <property type="term" value="P:extrinsic apoptotic signaling pathway"/>
    <property type="evidence" value="ECO:0007669"/>
    <property type="project" value="TreeGrafter"/>
</dbReference>
<dbReference type="PANTHER" id="PTHR47386">
    <property type="entry name" value="TUMOR NECROSIS FACTOR RECEPTOR SUPERFAMILY MEMBER 1B"/>
    <property type="match status" value="1"/>
</dbReference>
<evidence type="ECO:0000256" key="5">
    <source>
        <dbReference type="SAM" id="MobiDB-lite"/>
    </source>
</evidence>
<dbReference type="InterPro" id="IPR051670">
    <property type="entry name" value="TNF_chemokine_rcpt-like"/>
</dbReference>
<evidence type="ECO:0008006" key="10">
    <source>
        <dbReference type="Google" id="ProtNLM"/>
    </source>
</evidence>
<dbReference type="EnsemblMetazoa" id="XM_038221131.1">
    <property type="protein sequence ID" value="XP_038077059.1"/>
    <property type="gene ID" value="LOC119744926"/>
</dbReference>
<evidence type="ECO:0000256" key="7">
    <source>
        <dbReference type="SAM" id="SignalP"/>
    </source>
</evidence>
<protein>
    <recommendedName>
        <fullName evidence="10">TNFR-Cys domain-containing protein</fullName>
    </recommendedName>
</protein>
<keyword evidence="2" id="KW-0677">Repeat</keyword>
<evidence type="ECO:0000313" key="8">
    <source>
        <dbReference type="EnsemblMetazoa" id="XP_038077059.1"/>
    </source>
</evidence>
<dbReference type="GO" id="GO:0051044">
    <property type="term" value="P:positive regulation of membrane protein ectodomain proteolysis"/>
    <property type="evidence" value="ECO:0007669"/>
    <property type="project" value="TreeGrafter"/>
</dbReference>
<evidence type="ECO:0000256" key="3">
    <source>
        <dbReference type="ARBA" id="ARBA00023157"/>
    </source>
</evidence>
<feature type="transmembrane region" description="Helical" evidence="6">
    <location>
        <begin position="312"/>
        <end position="336"/>
    </location>
</feature>
<proteinExistence type="predicted"/>
<feature type="signal peptide" evidence="7">
    <location>
        <begin position="1"/>
        <end position="17"/>
    </location>
</feature>
<evidence type="ECO:0000256" key="4">
    <source>
        <dbReference type="ARBA" id="ARBA00023180"/>
    </source>
</evidence>
<dbReference type="GO" id="GO:0008630">
    <property type="term" value="P:intrinsic apoptotic signaling pathway in response to DNA damage"/>
    <property type="evidence" value="ECO:0007669"/>
    <property type="project" value="TreeGrafter"/>
</dbReference>
<dbReference type="GO" id="GO:0031643">
    <property type="term" value="P:positive regulation of myelination"/>
    <property type="evidence" value="ECO:0007669"/>
    <property type="project" value="TreeGrafter"/>
</dbReference>
<evidence type="ECO:0000256" key="2">
    <source>
        <dbReference type="ARBA" id="ARBA00022737"/>
    </source>
</evidence>
<evidence type="ECO:0000256" key="1">
    <source>
        <dbReference type="ARBA" id="ARBA00022729"/>
    </source>
</evidence>